<dbReference type="InterPro" id="IPR036291">
    <property type="entry name" value="NAD(P)-bd_dom_sf"/>
</dbReference>
<dbReference type="SUPFAM" id="SSF51735">
    <property type="entry name" value="NAD(P)-binding Rossmann-fold domains"/>
    <property type="match status" value="1"/>
</dbReference>
<accession>A0A177AAR0</accession>
<dbReference type="Proteomes" id="UP000077154">
    <property type="component" value="Unassembled WGS sequence"/>
</dbReference>
<proteinExistence type="predicted"/>
<evidence type="ECO:0000313" key="2">
    <source>
        <dbReference type="EMBL" id="OAF59205.1"/>
    </source>
</evidence>
<dbReference type="OrthoDB" id="5958943at2759"/>
<dbReference type="GeneID" id="36287295"/>
<dbReference type="Gene3D" id="3.40.50.720">
    <property type="entry name" value="NAD(P)-binding Rossmann-like Domain"/>
    <property type="match status" value="1"/>
</dbReference>
<dbReference type="GO" id="GO:0070403">
    <property type="term" value="F:NAD+ binding"/>
    <property type="evidence" value="ECO:0007669"/>
    <property type="project" value="InterPro"/>
</dbReference>
<dbReference type="AlphaFoldDB" id="A0A177AAR0"/>
<dbReference type="RefSeq" id="XP_024324489.1">
    <property type="nucleotide sequence ID" value="XM_024467857.1"/>
</dbReference>
<dbReference type="GO" id="GO:0006631">
    <property type="term" value="P:fatty acid metabolic process"/>
    <property type="evidence" value="ECO:0007669"/>
    <property type="project" value="InterPro"/>
</dbReference>
<evidence type="ECO:0000259" key="1">
    <source>
        <dbReference type="Pfam" id="PF02737"/>
    </source>
</evidence>
<organism evidence="2">
    <name type="scientific">Pseudogymnoascus destructans</name>
    <dbReference type="NCBI Taxonomy" id="655981"/>
    <lineage>
        <taxon>Eukaryota</taxon>
        <taxon>Fungi</taxon>
        <taxon>Dikarya</taxon>
        <taxon>Ascomycota</taxon>
        <taxon>Pezizomycotina</taxon>
        <taxon>Leotiomycetes</taxon>
        <taxon>Thelebolales</taxon>
        <taxon>Thelebolaceae</taxon>
        <taxon>Pseudogymnoascus</taxon>
    </lineage>
</organism>
<protein>
    <recommendedName>
        <fullName evidence="1">3-hydroxyacyl-CoA dehydrogenase NAD binding domain-containing protein</fullName>
    </recommendedName>
</protein>
<dbReference type="InterPro" id="IPR006176">
    <property type="entry name" value="3-OHacyl-CoA_DH_NAD-bd"/>
</dbReference>
<reference evidence="2" key="1">
    <citation type="submission" date="2016-03" db="EMBL/GenBank/DDBJ databases">
        <title>Updated assembly of Pseudogymnoascus destructans, the fungus causing white-nose syndrome of bats.</title>
        <authorList>
            <person name="Palmer J.M."/>
            <person name="Drees K.P."/>
            <person name="Foster J.T."/>
            <person name="Lindner D.L."/>
        </authorList>
    </citation>
    <scope>NUCLEOTIDE SEQUENCE [LARGE SCALE GENOMIC DNA]</scope>
    <source>
        <strain evidence="2">20631-21</strain>
    </source>
</reference>
<name>A0A177AAR0_9PEZI</name>
<dbReference type="EMBL" id="KV441394">
    <property type="protein sequence ID" value="OAF59205.1"/>
    <property type="molecule type" value="Genomic_DNA"/>
</dbReference>
<feature type="domain" description="3-hydroxyacyl-CoA dehydrogenase NAD binding" evidence="1">
    <location>
        <begin position="12"/>
        <end position="62"/>
    </location>
</feature>
<dbReference type="VEuPathDB" id="FungiDB:GMDG_07736"/>
<gene>
    <name evidence="2" type="ORF">VC83_04222</name>
</gene>
<dbReference type="Pfam" id="PF02737">
    <property type="entry name" value="3HCDH_N"/>
    <property type="match status" value="1"/>
</dbReference>
<sequence>MSSGPPNPNRPAAILGAGVLGRRMALMCLAGGHDVHIRDPSADQLSAALTYISTTLPSPTQPSVVRGTAHAFSSLSKAVKDA</sequence>